<accession>A0A3S8U8H1</accession>
<dbReference type="EMBL" id="CP034328">
    <property type="protein sequence ID" value="AZL59904.1"/>
    <property type="molecule type" value="Genomic_DNA"/>
</dbReference>
<feature type="transmembrane region" description="Helical" evidence="2">
    <location>
        <begin position="40"/>
        <end position="60"/>
    </location>
</feature>
<proteinExistence type="predicted"/>
<evidence type="ECO:0000313" key="4">
    <source>
        <dbReference type="Proteomes" id="UP000282002"/>
    </source>
</evidence>
<dbReference type="PANTHER" id="PTHR32309:SF13">
    <property type="entry name" value="FERRIC ENTEROBACTIN TRANSPORT PROTEIN FEPE"/>
    <property type="match status" value="1"/>
</dbReference>
<dbReference type="InterPro" id="IPR027417">
    <property type="entry name" value="P-loop_NTPase"/>
</dbReference>
<dbReference type="GO" id="GO:0005886">
    <property type="term" value="C:plasma membrane"/>
    <property type="evidence" value="ECO:0007669"/>
    <property type="project" value="TreeGrafter"/>
</dbReference>
<dbReference type="Gene3D" id="3.40.50.300">
    <property type="entry name" value="P-loop containing nucleotide triphosphate hydrolases"/>
    <property type="match status" value="1"/>
</dbReference>
<protein>
    <recommendedName>
        <fullName evidence="5">Lipopolysaccharide biosynthesis protein</fullName>
    </recommendedName>
</protein>
<dbReference type="SUPFAM" id="SSF52540">
    <property type="entry name" value="P-loop containing nucleoside triphosphate hydrolases"/>
    <property type="match status" value="1"/>
</dbReference>
<dbReference type="RefSeq" id="WP_125326099.1">
    <property type="nucleotide sequence ID" value="NZ_CP034328.1"/>
</dbReference>
<sequence length="681" mass="72280">MTANASIDIAAAEPLPLAEPPAAPEQSPLAGLARAMRGRWLAAGLVAAVIGPAFAFGGYVSGVRLYQSGAILRVFPQESNILYRTGDDSVLKTFDSFVKAETTSVASNPVMDRARAALAADWPALAADMTASDLASSIEIKRNDSLITLNTKSRDPAFAAAKVNAVVAAYLDLQAEAESARSDVRLAELQSRETDLQARQADIRRRTLEVGGEYGIDALAKAHVEKIAQIDALESRRAEVEATLAAMRTTSGESSADMSDDEIMRATLLDRALADLNFERAKREAELSTFLLRYPADSHQVRDLREQLAVIDRAMAERREQIKVLGQTGALTDTSGANAEASQAEIAALLEKVTANLATARSEARDLNSKRAELAALKEEADDVRKLLEETSSALEVIRLEAGRALPGYTAILSPATEPAEPAEDSSKMLAAAGLAGGGVLPFAVALMLGLLSGRVRHSDALSRFGHLVPVLRVVPRRRPAASEPDRLRNALQLLPLRHPQPPGKTRVLTFARLDQGAPADDALALARSFVRAGTRVLLIDTDLSEQGITQSLGLTDRPGWREALLDQKPALVAMADGLSVLPAGLDPRLTDTSAGIGAIRRTLADLATDQDLILICAQSPANSLMTELLMSASDLGLADVQPADRKASIAAHILRLDNLPRQGGALVFTHASAGDPGLPA</sequence>
<dbReference type="GO" id="GO:0004713">
    <property type="term" value="F:protein tyrosine kinase activity"/>
    <property type="evidence" value="ECO:0007669"/>
    <property type="project" value="TreeGrafter"/>
</dbReference>
<dbReference type="PANTHER" id="PTHR32309">
    <property type="entry name" value="TYROSINE-PROTEIN KINASE"/>
    <property type="match status" value="1"/>
</dbReference>
<evidence type="ECO:0000256" key="1">
    <source>
        <dbReference type="SAM" id="Coils"/>
    </source>
</evidence>
<feature type="coiled-coil region" evidence="1">
    <location>
        <begin position="350"/>
        <end position="394"/>
    </location>
</feature>
<evidence type="ECO:0008006" key="5">
    <source>
        <dbReference type="Google" id="ProtNLM"/>
    </source>
</evidence>
<gene>
    <name evidence="3" type="ORF">EI545_14300</name>
</gene>
<evidence type="ECO:0000256" key="2">
    <source>
        <dbReference type="SAM" id="Phobius"/>
    </source>
</evidence>
<dbReference type="OrthoDB" id="7664357at2"/>
<name>A0A3S8U8H1_9RHOB</name>
<keyword evidence="1" id="KW-0175">Coiled coil</keyword>
<dbReference type="AlphaFoldDB" id="A0A3S8U8H1"/>
<keyword evidence="2" id="KW-1133">Transmembrane helix</keyword>
<keyword evidence="2" id="KW-0472">Membrane</keyword>
<reference evidence="3 4" key="1">
    <citation type="submission" date="2018-12" db="EMBL/GenBank/DDBJ databases">
        <title>Complete genome sequencing of Tabrizicola sp. K13M18.</title>
        <authorList>
            <person name="Bae J.-W."/>
        </authorList>
    </citation>
    <scope>NUCLEOTIDE SEQUENCE [LARGE SCALE GENOMIC DNA]</scope>
    <source>
        <strain evidence="3 4">K13M18</strain>
    </source>
</reference>
<feature type="coiled-coil region" evidence="1">
    <location>
        <begin position="170"/>
        <end position="206"/>
    </location>
</feature>
<dbReference type="InterPro" id="IPR050445">
    <property type="entry name" value="Bact_polysacc_biosynth/exp"/>
</dbReference>
<keyword evidence="4" id="KW-1185">Reference proteome</keyword>
<dbReference type="Proteomes" id="UP000282002">
    <property type="component" value="Chromosome"/>
</dbReference>
<organism evidence="3 4">
    <name type="scientific">Tabrizicola piscis</name>
    <dbReference type="NCBI Taxonomy" id="2494374"/>
    <lineage>
        <taxon>Bacteria</taxon>
        <taxon>Pseudomonadati</taxon>
        <taxon>Pseudomonadota</taxon>
        <taxon>Alphaproteobacteria</taxon>
        <taxon>Rhodobacterales</taxon>
        <taxon>Paracoccaceae</taxon>
        <taxon>Tabrizicola</taxon>
    </lineage>
</organism>
<evidence type="ECO:0000313" key="3">
    <source>
        <dbReference type="EMBL" id="AZL59904.1"/>
    </source>
</evidence>
<dbReference type="KEGG" id="taw:EI545_14300"/>
<keyword evidence="2" id="KW-0812">Transmembrane</keyword>